<dbReference type="AlphaFoldDB" id="A0A377NGG7"/>
<evidence type="ECO:0000259" key="9">
    <source>
        <dbReference type="Pfam" id="PF00482"/>
    </source>
</evidence>
<evidence type="ECO:0000256" key="5">
    <source>
        <dbReference type="ARBA" id="ARBA00022692"/>
    </source>
</evidence>
<dbReference type="GO" id="GO:0015628">
    <property type="term" value="P:protein secretion by the type II secretion system"/>
    <property type="evidence" value="ECO:0007669"/>
    <property type="project" value="TreeGrafter"/>
</dbReference>
<proteinExistence type="inferred from homology"/>
<evidence type="ECO:0000256" key="8">
    <source>
        <dbReference type="SAM" id="Phobius"/>
    </source>
</evidence>
<reference evidence="10 11" key="1">
    <citation type="submission" date="2018-06" db="EMBL/GenBank/DDBJ databases">
        <authorList>
            <consortium name="Pathogen Informatics"/>
            <person name="Doyle S."/>
        </authorList>
    </citation>
    <scope>NUCLEOTIDE SEQUENCE [LARGE SCALE GENOMIC DNA]</scope>
    <source>
        <strain evidence="10 11">NCTC12157</strain>
    </source>
</reference>
<evidence type="ECO:0000313" key="10">
    <source>
        <dbReference type="EMBL" id="STQ46025.1"/>
    </source>
</evidence>
<feature type="transmembrane region" description="Helical" evidence="8">
    <location>
        <begin position="313"/>
        <end position="332"/>
    </location>
</feature>
<dbReference type="GO" id="GO:0005886">
    <property type="term" value="C:plasma membrane"/>
    <property type="evidence" value="ECO:0007669"/>
    <property type="project" value="UniProtKB-SubCell"/>
</dbReference>
<dbReference type="Gene3D" id="1.20.81.30">
    <property type="entry name" value="Type II secretion system (T2SS), domain F"/>
    <property type="match status" value="2"/>
</dbReference>
<feature type="domain" description="Type II secretion system protein GspF" evidence="9">
    <location>
        <begin position="16"/>
        <end position="135"/>
    </location>
</feature>
<dbReference type="PANTHER" id="PTHR30012:SF7">
    <property type="entry name" value="PROTEIN TRANSPORT PROTEIN HOFC HOMOLOG"/>
    <property type="match status" value="1"/>
</dbReference>
<dbReference type="EMBL" id="UGGO01000001">
    <property type="protein sequence ID" value="STQ46025.1"/>
    <property type="molecule type" value="Genomic_DNA"/>
</dbReference>
<gene>
    <name evidence="10" type="ORF">NCTC12157_03781</name>
</gene>
<evidence type="ECO:0000313" key="11">
    <source>
        <dbReference type="Proteomes" id="UP000254304"/>
    </source>
</evidence>
<dbReference type="GeneID" id="78378869"/>
<keyword evidence="5 8" id="KW-0812">Transmembrane</keyword>
<evidence type="ECO:0000256" key="6">
    <source>
        <dbReference type="ARBA" id="ARBA00022989"/>
    </source>
</evidence>
<protein>
    <submittedName>
        <fullName evidence="10">Type IV pilin biogenesis protein</fullName>
    </submittedName>
</protein>
<dbReference type="InterPro" id="IPR003004">
    <property type="entry name" value="GspF/PilC"/>
</dbReference>
<feature type="domain" description="Type II secretion system protein GspF" evidence="9">
    <location>
        <begin position="212"/>
        <end position="330"/>
    </location>
</feature>
<keyword evidence="3" id="KW-1003">Cell membrane</keyword>
<accession>A0A377NGG7</accession>
<evidence type="ECO:0000256" key="3">
    <source>
        <dbReference type="ARBA" id="ARBA00022475"/>
    </source>
</evidence>
<keyword evidence="4" id="KW-0997">Cell inner membrane</keyword>
<feature type="transmembrane region" description="Helical" evidence="8">
    <location>
        <begin position="164"/>
        <end position="183"/>
    </location>
</feature>
<comment type="similarity">
    <text evidence="2">Belongs to the GSP F family.</text>
</comment>
<name>A0A377NGG7_9GAMM</name>
<dbReference type="InterPro" id="IPR018076">
    <property type="entry name" value="T2SS_GspF_dom"/>
</dbReference>
<dbReference type="Pfam" id="PF00482">
    <property type="entry name" value="T2SSF"/>
    <property type="match status" value="2"/>
</dbReference>
<dbReference type="Proteomes" id="UP000254304">
    <property type="component" value="Unassembled WGS sequence"/>
</dbReference>
<evidence type="ECO:0000256" key="7">
    <source>
        <dbReference type="ARBA" id="ARBA00023136"/>
    </source>
</evidence>
<sequence length="342" mass="38195">MRKLAKSQRLYLYQFCSDMIHAELPLYDALLKLQQQGGKLLGKGFSNKLKTLTDKMRESTSISAVFEELIPRDELSVIHAAERSGSLADGFLTLVNVIRYNSELTQKLISAVIFPIIMLVLALIVIAGYAVKVFPAFEEVVPIATWPSVTQALYHFGNALIEGLWLKIVLVGTAAIFLIRFTMVNLTGYFRDRVLDKILPFSTYKQIGASIFLNNMALMLKNGIPINDALEIIKLNSNRWLKHHIDSMLSKMSHGQNYGEALNSGLFGHEELLNINLYAGLPSFNQVLNSVSSRSRVKIQEYIQKLSGLLKSLSTLVLGGCVIWVFIALFALSDTISQMTSF</sequence>
<keyword evidence="7 8" id="KW-0472">Membrane</keyword>
<evidence type="ECO:0000256" key="2">
    <source>
        <dbReference type="ARBA" id="ARBA00005745"/>
    </source>
</evidence>
<comment type="subcellular location">
    <subcellularLocation>
        <location evidence="1">Cell inner membrane</location>
        <topology evidence="1">Multi-pass membrane protein</topology>
    </subcellularLocation>
</comment>
<organism evidence="10 11">
    <name type="scientific">Ewingella americana</name>
    <dbReference type="NCBI Taxonomy" id="41202"/>
    <lineage>
        <taxon>Bacteria</taxon>
        <taxon>Pseudomonadati</taxon>
        <taxon>Pseudomonadota</taxon>
        <taxon>Gammaproteobacteria</taxon>
        <taxon>Enterobacterales</taxon>
        <taxon>Yersiniaceae</taxon>
        <taxon>Ewingella</taxon>
    </lineage>
</organism>
<keyword evidence="6 8" id="KW-1133">Transmembrane helix</keyword>
<dbReference type="PANTHER" id="PTHR30012">
    <property type="entry name" value="GENERAL SECRETION PATHWAY PROTEIN"/>
    <property type="match status" value="1"/>
</dbReference>
<evidence type="ECO:0000256" key="1">
    <source>
        <dbReference type="ARBA" id="ARBA00004429"/>
    </source>
</evidence>
<dbReference type="RefSeq" id="WP_034787888.1">
    <property type="nucleotide sequence ID" value="NZ_VXKG01000001.1"/>
</dbReference>
<feature type="transmembrane region" description="Helical" evidence="8">
    <location>
        <begin position="108"/>
        <end position="131"/>
    </location>
</feature>
<evidence type="ECO:0000256" key="4">
    <source>
        <dbReference type="ARBA" id="ARBA00022519"/>
    </source>
</evidence>
<dbReference type="InterPro" id="IPR042094">
    <property type="entry name" value="T2SS_GspF_sf"/>
</dbReference>